<evidence type="ECO:0000313" key="3">
    <source>
        <dbReference type="Proteomes" id="UP000001542"/>
    </source>
</evidence>
<keyword evidence="3" id="KW-1185">Reference proteome</keyword>
<protein>
    <recommendedName>
        <fullName evidence="4">UDENN FLCN/SMCR8-type domain-containing protein</fullName>
    </recommendedName>
</protein>
<gene>
    <name evidence="2" type="ORF">TVAG_125490</name>
</gene>
<organism evidence="2 3">
    <name type="scientific">Trichomonas vaginalis (strain ATCC PRA-98 / G3)</name>
    <dbReference type="NCBI Taxonomy" id="412133"/>
    <lineage>
        <taxon>Eukaryota</taxon>
        <taxon>Metamonada</taxon>
        <taxon>Parabasalia</taxon>
        <taxon>Trichomonadida</taxon>
        <taxon>Trichomonadidae</taxon>
        <taxon>Trichomonas</taxon>
    </lineage>
</organism>
<dbReference type="AlphaFoldDB" id="A2F9M4"/>
<dbReference type="OrthoDB" id="10581399at2759"/>
<name>A2F9M4_TRIV3</name>
<reference evidence="2" key="2">
    <citation type="journal article" date="2007" name="Science">
        <title>Draft genome sequence of the sexually transmitted pathogen Trichomonas vaginalis.</title>
        <authorList>
            <person name="Carlton J.M."/>
            <person name="Hirt R.P."/>
            <person name="Silva J.C."/>
            <person name="Delcher A.L."/>
            <person name="Schatz M."/>
            <person name="Zhao Q."/>
            <person name="Wortman J.R."/>
            <person name="Bidwell S.L."/>
            <person name="Alsmark U.C.M."/>
            <person name="Besteiro S."/>
            <person name="Sicheritz-Ponten T."/>
            <person name="Noel C.J."/>
            <person name="Dacks J.B."/>
            <person name="Foster P.G."/>
            <person name="Simillion C."/>
            <person name="Van de Peer Y."/>
            <person name="Miranda-Saavedra D."/>
            <person name="Barton G.J."/>
            <person name="Westrop G.D."/>
            <person name="Mueller S."/>
            <person name="Dessi D."/>
            <person name="Fiori P.L."/>
            <person name="Ren Q."/>
            <person name="Paulsen I."/>
            <person name="Zhang H."/>
            <person name="Bastida-Corcuera F.D."/>
            <person name="Simoes-Barbosa A."/>
            <person name="Brown M.T."/>
            <person name="Hayes R.D."/>
            <person name="Mukherjee M."/>
            <person name="Okumura C.Y."/>
            <person name="Schneider R."/>
            <person name="Smith A.J."/>
            <person name="Vanacova S."/>
            <person name="Villalvazo M."/>
            <person name="Haas B.J."/>
            <person name="Pertea M."/>
            <person name="Feldblyum T.V."/>
            <person name="Utterback T.R."/>
            <person name="Shu C.L."/>
            <person name="Osoegawa K."/>
            <person name="de Jong P.J."/>
            <person name="Hrdy I."/>
            <person name="Horvathova L."/>
            <person name="Zubacova Z."/>
            <person name="Dolezal P."/>
            <person name="Malik S.B."/>
            <person name="Logsdon J.M. Jr."/>
            <person name="Henze K."/>
            <person name="Gupta A."/>
            <person name="Wang C.C."/>
            <person name="Dunne R.L."/>
            <person name="Upcroft J.A."/>
            <person name="Upcroft P."/>
            <person name="White O."/>
            <person name="Salzberg S.L."/>
            <person name="Tang P."/>
            <person name="Chiu C.-H."/>
            <person name="Lee Y.-S."/>
            <person name="Embley T.M."/>
            <person name="Coombs G.H."/>
            <person name="Mottram J.C."/>
            <person name="Tachezy J."/>
            <person name="Fraser-Liggett C.M."/>
            <person name="Johnson P.J."/>
        </authorList>
    </citation>
    <scope>NUCLEOTIDE SEQUENCE [LARGE SCALE GENOMIC DNA]</scope>
    <source>
        <strain evidence="2">G3</strain>
    </source>
</reference>
<accession>A2F9M4</accession>
<feature type="compositionally biased region" description="Basic and acidic residues" evidence="1">
    <location>
        <begin position="22"/>
        <end position="33"/>
    </location>
</feature>
<sequence>MLNQVLETQVTEQKTPSIESNEENKKIKNEDKKNLGVSSMGARTYSSPHLLISKPLQNLVNANSSYYIGLFEFPQGSEPRIIWDLPTTAVMDLHQFLLYVVNFPTDLRLAFYRPRPTVIKSEYMGTHFIAIYVSIPDAEARGFSRSIVLVLGNKHQTIMQYIYANLLDKFMSYAVSLQDAAAEIFPKEISVYAASLNKVLKTEPNSVKLLESKLDELENTLRKVEVEAAPESEAIPRDPYFFVEICNELRPIRQLTKFDDIIPSLTSFVQSLPSDITLTNAIWKSSTGISGLLSNAMTGDCKKFNEIVKSQVIYNCLFTLFSGHSLYVLSSSSSEYTSVAKKIAALCPYGVQFPVVEIANRTKITQIIVGLDYDHQKDPFSSFLFLDSMKFEGYITPPDSILLKDKPAIENHTSPVIVMLLYTQIKKIYNRFVRKAVEMSSRSQQTLARMNTQMLSVGFSPSDSPIIRNWARIADANANITSTSINCFL</sequence>
<reference evidence="2" key="1">
    <citation type="submission" date="2006-10" db="EMBL/GenBank/DDBJ databases">
        <authorList>
            <person name="Amadeo P."/>
            <person name="Zhao Q."/>
            <person name="Wortman J."/>
            <person name="Fraser-Liggett C."/>
            <person name="Carlton J."/>
        </authorList>
    </citation>
    <scope>NUCLEOTIDE SEQUENCE</scope>
    <source>
        <strain evidence="2">G3</strain>
    </source>
</reference>
<dbReference type="KEGG" id="tva:4756202"/>
<evidence type="ECO:0000256" key="1">
    <source>
        <dbReference type="SAM" id="MobiDB-lite"/>
    </source>
</evidence>
<evidence type="ECO:0000313" key="2">
    <source>
        <dbReference type="EMBL" id="EAX98405.1"/>
    </source>
</evidence>
<proteinExistence type="predicted"/>
<feature type="region of interest" description="Disordered" evidence="1">
    <location>
        <begin position="1"/>
        <end position="33"/>
    </location>
</feature>
<dbReference type="Proteomes" id="UP000001542">
    <property type="component" value="Unassembled WGS sequence"/>
</dbReference>
<feature type="compositionally biased region" description="Polar residues" evidence="1">
    <location>
        <begin position="1"/>
        <end position="16"/>
    </location>
</feature>
<dbReference type="VEuPathDB" id="TrichDB:TVAG_125490"/>
<dbReference type="EMBL" id="DS113677">
    <property type="protein sequence ID" value="EAX98405.1"/>
    <property type="molecule type" value="Genomic_DNA"/>
</dbReference>
<dbReference type="VEuPathDB" id="TrichDB:TVAGG3_0941710"/>
<evidence type="ECO:0008006" key="4">
    <source>
        <dbReference type="Google" id="ProtNLM"/>
    </source>
</evidence>
<dbReference type="RefSeq" id="XP_001311335.1">
    <property type="nucleotide sequence ID" value="XM_001311334.1"/>
</dbReference>
<dbReference type="InParanoid" id="A2F9M4"/>